<dbReference type="AlphaFoldDB" id="A0A211Z9S5"/>
<dbReference type="STRING" id="1122125.GCA_000423185_00707"/>
<comment type="caution">
    <text evidence="2">The sequence shown here is derived from an EMBL/GenBank/DDBJ whole genome shotgun (WGS) entry which is preliminary data.</text>
</comment>
<evidence type="ECO:0000313" key="2">
    <source>
        <dbReference type="EMBL" id="OWJ62022.1"/>
    </source>
</evidence>
<dbReference type="PANTHER" id="PTHR46331:SF2">
    <property type="entry name" value="VALACYCLOVIR HYDROLASE"/>
    <property type="match status" value="1"/>
</dbReference>
<dbReference type="PANTHER" id="PTHR46331">
    <property type="entry name" value="VALACYCLOVIR HYDROLASE"/>
    <property type="match status" value="1"/>
</dbReference>
<gene>
    <name evidence="2" type="ORF">BWR60_30705</name>
</gene>
<name>A0A211Z9S5_9PROT</name>
<proteinExistence type="predicted"/>
<dbReference type="Pfam" id="PF00561">
    <property type="entry name" value="Abhydrolase_1"/>
    <property type="match status" value="1"/>
</dbReference>
<sequence length="299" mass="32683">MDMRRSVGSVLRCAAVAIGLGLAVPGLLVPAATTRVLAAEVWQTLPALGPAPKADSSGMAPVNDIQMYYAVYGKGQPVILLHGGLSNSDYWNYLIPDLVAHNFQVIVADSRGHGRSTRSAQPYSYDLMSSDVLALLDHLKIPKADLVGWSDGGIIGLDIAIHHPERLNRVYAYGANSDLTGLKPDFDKNPTFAAFIERAGTEYKALSKTPDQYDAFLQQISQMWATQPDFSADQLRGIKVRFAIADGEHDEGIKREHTEYLARTIPGAELHILPNVSHFGMLQNPKEFNAAVVKFLTEK</sequence>
<evidence type="ECO:0000313" key="3">
    <source>
        <dbReference type="Proteomes" id="UP000196655"/>
    </source>
</evidence>
<evidence type="ECO:0000259" key="1">
    <source>
        <dbReference type="Pfam" id="PF00561"/>
    </source>
</evidence>
<dbReference type="Gene3D" id="3.40.50.1820">
    <property type="entry name" value="alpha/beta hydrolase"/>
    <property type="match status" value="1"/>
</dbReference>
<feature type="domain" description="AB hydrolase-1" evidence="1">
    <location>
        <begin position="77"/>
        <end position="179"/>
    </location>
</feature>
<dbReference type="PRINTS" id="PR00111">
    <property type="entry name" value="ABHYDROLASE"/>
</dbReference>
<dbReference type="OrthoDB" id="9808398at2"/>
<dbReference type="InterPro" id="IPR029058">
    <property type="entry name" value="AB_hydrolase_fold"/>
</dbReference>
<keyword evidence="3" id="KW-1185">Reference proteome</keyword>
<reference evidence="3" key="1">
    <citation type="submission" date="2017-05" db="EMBL/GenBank/DDBJ databases">
        <authorList>
            <person name="Macchi M."/>
            <person name="Festa S."/>
            <person name="Coppotelli B.M."/>
            <person name="Morelli I.S."/>
        </authorList>
    </citation>
    <scope>NUCLEOTIDE SEQUENCE [LARGE SCALE GENOMIC DNA]</scope>
    <source>
        <strain evidence="3">I</strain>
    </source>
</reference>
<protein>
    <submittedName>
        <fullName evidence="2">Alpha/beta hydrolase</fullName>
    </submittedName>
</protein>
<dbReference type="SUPFAM" id="SSF53474">
    <property type="entry name" value="alpha/beta-Hydrolases"/>
    <property type="match status" value="1"/>
</dbReference>
<dbReference type="Proteomes" id="UP000196655">
    <property type="component" value="Unassembled WGS sequence"/>
</dbReference>
<dbReference type="GO" id="GO:0017171">
    <property type="term" value="F:serine hydrolase activity"/>
    <property type="evidence" value="ECO:0007669"/>
    <property type="project" value="TreeGrafter"/>
</dbReference>
<dbReference type="EMBL" id="NHON01000099">
    <property type="protein sequence ID" value="OWJ62022.1"/>
    <property type="molecule type" value="Genomic_DNA"/>
</dbReference>
<accession>A0A211Z9S5</accession>
<keyword evidence="2" id="KW-0378">Hydrolase</keyword>
<organism evidence="2 3">
    <name type="scientific">Inquilinus limosus</name>
    <dbReference type="NCBI Taxonomy" id="171674"/>
    <lineage>
        <taxon>Bacteria</taxon>
        <taxon>Pseudomonadati</taxon>
        <taxon>Pseudomonadota</taxon>
        <taxon>Alphaproteobacteria</taxon>
        <taxon>Rhodospirillales</taxon>
        <taxon>Rhodospirillaceae</taxon>
        <taxon>Inquilinus</taxon>
    </lineage>
</organism>
<dbReference type="InterPro" id="IPR000073">
    <property type="entry name" value="AB_hydrolase_1"/>
</dbReference>